<gene>
    <name evidence="1" type="ORF">MNBD_GAMMA17-676</name>
</gene>
<proteinExistence type="predicted"/>
<organism evidence="1">
    <name type="scientific">hydrothermal vent metagenome</name>
    <dbReference type="NCBI Taxonomy" id="652676"/>
    <lineage>
        <taxon>unclassified sequences</taxon>
        <taxon>metagenomes</taxon>
        <taxon>ecological metagenomes</taxon>
    </lineage>
</organism>
<dbReference type="InterPro" id="IPR051200">
    <property type="entry name" value="Host-pathogen_enzymatic-act"/>
</dbReference>
<dbReference type="InterPro" id="IPR011045">
    <property type="entry name" value="N2O_reductase_N"/>
</dbReference>
<dbReference type="PANTHER" id="PTHR47197">
    <property type="entry name" value="PROTEIN NIRF"/>
    <property type="match status" value="1"/>
</dbReference>
<name>A0A3B0ZMF9_9ZZZZ</name>
<dbReference type="Gene3D" id="2.130.10.10">
    <property type="entry name" value="YVTN repeat-like/Quinoprotein amine dehydrogenase"/>
    <property type="match status" value="1"/>
</dbReference>
<dbReference type="InterPro" id="IPR015943">
    <property type="entry name" value="WD40/YVTN_repeat-like_dom_sf"/>
</dbReference>
<reference evidence="1" key="1">
    <citation type="submission" date="2018-06" db="EMBL/GenBank/DDBJ databases">
        <authorList>
            <person name="Zhirakovskaya E."/>
        </authorList>
    </citation>
    <scope>NUCLEOTIDE SEQUENCE</scope>
</reference>
<dbReference type="EMBL" id="UOFQ01000184">
    <property type="protein sequence ID" value="VAW90370.1"/>
    <property type="molecule type" value="Genomic_DNA"/>
</dbReference>
<dbReference type="AlphaFoldDB" id="A0A3B0ZMF9"/>
<accession>A0A3B0ZMF9</accession>
<dbReference type="PANTHER" id="PTHR47197:SF3">
    <property type="entry name" value="DIHYDRO-HEME D1 DEHYDROGENASE"/>
    <property type="match status" value="1"/>
</dbReference>
<sequence length="416" mass="44841">MSDAALGVDFTLGYYSSDRKTGKVCVVKRRNGEVSINCLGVEPESGLEKALKPVFVGLTEEHRFILLDPETKSIRIQTNFPVDAFPAHIYSDPNANRDWFMNDGDKETGNDTVNCGDHGSSVTVIENTSSASAKHLATICVGRGHHQANFAYPSEQAPHVPHTAYISNLKDGTISAIGNDPENEETYLKVIATIDLCEADKEKDGQTAAPCNAFPHGLVYSKVSGKLYNLNNGYGTIAVIDPVTNEIEDRIEFKGHSNLFVTPCGRFIFGRGADRKSDPAHVVAKLTVMDAGTHVVLDTIDLPDIYISKYYFNRDGSKLYLTTSSSGSPEQAENLKSDALLVFDLNGLPKIKLSKELALGASSGSLAFDGGGDTTQLVFSSSSATGTLVIIDGESDELIESLKVTEGVSHSRVWLA</sequence>
<evidence type="ECO:0000313" key="1">
    <source>
        <dbReference type="EMBL" id="VAW90370.1"/>
    </source>
</evidence>
<dbReference type="SUPFAM" id="SSF50974">
    <property type="entry name" value="Nitrous oxide reductase, N-terminal domain"/>
    <property type="match status" value="1"/>
</dbReference>
<protein>
    <submittedName>
        <fullName evidence="1">Uncharacterized protein</fullName>
    </submittedName>
</protein>